<accession>A0ABN9AW20</accession>
<protein>
    <submittedName>
        <fullName evidence="1">Uncharacterized protein</fullName>
    </submittedName>
</protein>
<keyword evidence="2" id="KW-1185">Reference proteome</keyword>
<comment type="caution">
    <text evidence="1">The sequence shown here is derived from an EMBL/GenBank/DDBJ whole genome shotgun (WGS) entry which is preliminary data.</text>
</comment>
<dbReference type="Proteomes" id="UP001162483">
    <property type="component" value="Unassembled WGS sequence"/>
</dbReference>
<sequence>MHPPKKPQKLLAIYTKLSMCGVPPRALYYQQMNWGLEYKGKIREDRIEQIIFTKIIAFPCSVYYGRPDILNAGSWV</sequence>
<name>A0ABN9AW20_9NEOB</name>
<reference evidence="1" key="1">
    <citation type="submission" date="2023-05" db="EMBL/GenBank/DDBJ databases">
        <authorList>
            <person name="Stuckert A."/>
        </authorList>
    </citation>
    <scope>NUCLEOTIDE SEQUENCE</scope>
</reference>
<proteinExistence type="predicted"/>
<evidence type="ECO:0000313" key="2">
    <source>
        <dbReference type="Proteomes" id="UP001162483"/>
    </source>
</evidence>
<gene>
    <name evidence="1" type="ORF">SPARVUS_LOCUS1703884</name>
</gene>
<organism evidence="1 2">
    <name type="scientific">Staurois parvus</name>
    <dbReference type="NCBI Taxonomy" id="386267"/>
    <lineage>
        <taxon>Eukaryota</taxon>
        <taxon>Metazoa</taxon>
        <taxon>Chordata</taxon>
        <taxon>Craniata</taxon>
        <taxon>Vertebrata</taxon>
        <taxon>Euteleostomi</taxon>
        <taxon>Amphibia</taxon>
        <taxon>Batrachia</taxon>
        <taxon>Anura</taxon>
        <taxon>Neobatrachia</taxon>
        <taxon>Ranoidea</taxon>
        <taxon>Ranidae</taxon>
        <taxon>Staurois</taxon>
    </lineage>
</organism>
<evidence type="ECO:0000313" key="1">
    <source>
        <dbReference type="EMBL" id="CAI9540161.1"/>
    </source>
</evidence>
<dbReference type="EMBL" id="CATNWA010001407">
    <property type="protein sequence ID" value="CAI9540161.1"/>
    <property type="molecule type" value="Genomic_DNA"/>
</dbReference>